<dbReference type="SUPFAM" id="SSF52402">
    <property type="entry name" value="Adenine nucleotide alpha hydrolases-like"/>
    <property type="match status" value="1"/>
</dbReference>
<protein>
    <recommendedName>
        <fullName evidence="1">Phosphoadenosine phosphosulphate reductase domain-containing protein</fullName>
    </recommendedName>
</protein>
<dbReference type="PANTHER" id="PTHR43196:SF2">
    <property type="entry name" value="PHOSPHOADENOSINE PHOSPHOSULFATE REDUCTASE"/>
    <property type="match status" value="1"/>
</dbReference>
<proteinExistence type="predicted"/>
<reference evidence="2" key="1">
    <citation type="journal article" date="2015" name="Nature">
        <title>Complex archaea that bridge the gap between prokaryotes and eukaryotes.</title>
        <authorList>
            <person name="Spang A."/>
            <person name="Saw J.H."/>
            <person name="Jorgensen S.L."/>
            <person name="Zaremba-Niedzwiedzka K."/>
            <person name="Martijn J."/>
            <person name="Lind A.E."/>
            <person name="van Eijk R."/>
            <person name="Schleper C."/>
            <person name="Guy L."/>
            <person name="Ettema T.J."/>
        </authorList>
    </citation>
    <scope>NUCLEOTIDE SEQUENCE</scope>
</reference>
<dbReference type="GO" id="GO:0003824">
    <property type="term" value="F:catalytic activity"/>
    <property type="evidence" value="ECO:0007669"/>
    <property type="project" value="InterPro"/>
</dbReference>
<dbReference type="InterPro" id="IPR002500">
    <property type="entry name" value="PAPS_reduct_dom"/>
</dbReference>
<comment type="caution">
    <text evidence="2">The sequence shown here is derived from an EMBL/GenBank/DDBJ whole genome shotgun (WGS) entry which is preliminary data.</text>
</comment>
<sequence length="319" mass="36544">MKYDKYIVAFSGGKDSTACFLNLLDQGIDKSKIELWHNDIDGDSGHFFDWPITKDYCRAFAEAFGVKIYFSWKQGGFYRELMRDNQRTAPMFTETPYGNITSRGGTRGKLSTRKKFPQVSSDLSVRWCSAYLKIDVCAAAIRMQKRFIGLKTCIISGERGEESAARAKYSMNEPDRSDNRGGDIVDRYVDRLRPLRDWTEARIWEIIEKYKVRVHPCYYLRYSRCSCMHCIFGNKDQFATSAYLDPCGIQKIINIEKDSGLTIKRNKSVPELIHSGIVYDGVDNKELSKLSMSEIYTDKIIIKKWELPSGAYGNSCGPS</sequence>
<name>A0A0F9TKA4_9ZZZZ</name>
<dbReference type="PANTHER" id="PTHR43196">
    <property type="entry name" value="SULFATE ADENYLYLTRANSFERASE SUBUNIT 2"/>
    <property type="match status" value="1"/>
</dbReference>
<dbReference type="InterPro" id="IPR014729">
    <property type="entry name" value="Rossmann-like_a/b/a_fold"/>
</dbReference>
<dbReference type="EMBL" id="LAZR01000243">
    <property type="protein sequence ID" value="KKN79714.1"/>
    <property type="molecule type" value="Genomic_DNA"/>
</dbReference>
<accession>A0A0F9TKA4</accession>
<dbReference type="AlphaFoldDB" id="A0A0F9TKA4"/>
<dbReference type="Gene3D" id="3.40.50.620">
    <property type="entry name" value="HUPs"/>
    <property type="match status" value="1"/>
</dbReference>
<feature type="domain" description="Phosphoadenosine phosphosulphate reductase" evidence="1">
    <location>
        <begin position="151"/>
        <end position="231"/>
    </location>
</feature>
<dbReference type="Pfam" id="PF01507">
    <property type="entry name" value="PAPS_reduct"/>
    <property type="match status" value="1"/>
</dbReference>
<dbReference type="InterPro" id="IPR050128">
    <property type="entry name" value="Sulfate_adenylyltrnsfr_sub2"/>
</dbReference>
<gene>
    <name evidence="2" type="ORF">LCGC14_0337360</name>
</gene>
<evidence type="ECO:0000259" key="1">
    <source>
        <dbReference type="Pfam" id="PF01507"/>
    </source>
</evidence>
<evidence type="ECO:0000313" key="2">
    <source>
        <dbReference type="EMBL" id="KKN79714.1"/>
    </source>
</evidence>
<organism evidence="2">
    <name type="scientific">marine sediment metagenome</name>
    <dbReference type="NCBI Taxonomy" id="412755"/>
    <lineage>
        <taxon>unclassified sequences</taxon>
        <taxon>metagenomes</taxon>
        <taxon>ecological metagenomes</taxon>
    </lineage>
</organism>